<dbReference type="PROSITE" id="PS50075">
    <property type="entry name" value="CARRIER"/>
    <property type="match status" value="1"/>
</dbReference>
<dbReference type="AlphaFoldDB" id="A0A918YY14"/>
<dbReference type="SUPFAM" id="SSF47336">
    <property type="entry name" value="ACP-like"/>
    <property type="match status" value="1"/>
</dbReference>
<dbReference type="InterPro" id="IPR009081">
    <property type="entry name" value="PP-bd_ACP"/>
</dbReference>
<dbReference type="Gene3D" id="1.10.1200.10">
    <property type="entry name" value="ACP-like"/>
    <property type="match status" value="1"/>
</dbReference>
<dbReference type="EMBL" id="BNAT01000015">
    <property type="protein sequence ID" value="GHE29434.1"/>
    <property type="molecule type" value="Genomic_DNA"/>
</dbReference>
<dbReference type="InterPro" id="IPR042099">
    <property type="entry name" value="ANL_N_sf"/>
</dbReference>
<feature type="compositionally biased region" description="Gly residues" evidence="1">
    <location>
        <begin position="329"/>
        <end position="346"/>
    </location>
</feature>
<dbReference type="InterPro" id="IPR036736">
    <property type="entry name" value="ACP-like_sf"/>
</dbReference>
<dbReference type="InterPro" id="IPR000873">
    <property type="entry name" value="AMP-dep_synth/lig_dom"/>
</dbReference>
<accession>A0A918YY14</accession>
<dbReference type="GO" id="GO:0031177">
    <property type="term" value="F:phosphopantetheine binding"/>
    <property type="evidence" value="ECO:0007669"/>
    <property type="project" value="TreeGrafter"/>
</dbReference>
<reference evidence="3" key="2">
    <citation type="submission" date="2020-09" db="EMBL/GenBank/DDBJ databases">
        <authorList>
            <person name="Sun Q."/>
            <person name="Zhou Y."/>
        </authorList>
    </citation>
    <scope>NUCLEOTIDE SEQUENCE</scope>
    <source>
        <strain evidence="3">CGMCC 4.7403</strain>
    </source>
</reference>
<feature type="domain" description="Carrier" evidence="2">
    <location>
        <begin position="549"/>
        <end position="624"/>
    </location>
</feature>
<dbReference type="GO" id="GO:0043041">
    <property type="term" value="P:amino acid activation for nonribosomal peptide biosynthetic process"/>
    <property type="evidence" value="ECO:0007669"/>
    <property type="project" value="TreeGrafter"/>
</dbReference>
<dbReference type="PANTHER" id="PTHR45527:SF1">
    <property type="entry name" value="FATTY ACID SYNTHASE"/>
    <property type="match status" value="1"/>
</dbReference>
<dbReference type="InterPro" id="IPR025110">
    <property type="entry name" value="AMP-bd_C"/>
</dbReference>
<dbReference type="GO" id="GO:0005737">
    <property type="term" value="C:cytoplasm"/>
    <property type="evidence" value="ECO:0007669"/>
    <property type="project" value="TreeGrafter"/>
</dbReference>
<dbReference type="InterPro" id="IPR045851">
    <property type="entry name" value="AMP-bd_C_sf"/>
</dbReference>
<protein>
    <recommendedName>
        <fullName evidence="2">Carrier domain-containing protein</fullName>
    </recommendedName>
</protein>
<organism evidence="3 4">
    <name type="scientific">Streptomyces capitiformicae</name>
    <dbReference type="NCBI Taxonomy" id="2014920"/>
    <lineage>
        <taxon>Bacteria</taxon>
        <taxon>Bacillati</taxon>
        <taxon>Actinomycetota</taxon>
        <taxon>Actinomycetes</taxon>
        <taxon>Kitasatosporales</taxon>
        <taxon>Streptomycetaceae</taxon>
        <taxon>Streptomyces</taxon>
    </lineage>
</organism>
<reference evidence="3" key="1">
    <citation type="journal article" date="2014" name="Int. J. Syst. Evol. Microbiol.">
        <title>Complete genome sequence of Corynebacterium casei LMG S-19264T (=DSM 44701T), isolated from a smear-ripened cheese.</title>
        <authorList>
            <consortium name="US DOE Joint Genome Institute (JGI-PGF)"/>
            <person name="Walter F."/>
            <person name="Albersmeier A."/>
            <person name="Kalinowski J."/>
            <person name="Ruckert C."/>
        </authorList>
    </citation>
    <scope>NUCLEOTIDE SEQUENCE</scope>
    <source>
        <strain evidence="3">CGMCC 4.7403</strain>
    </source>
</reference>
<dbReference type="CDD" id="cd05930">
    <property type="entry name" value="A_NRPS"/>
    <property type="match status" value="1"/>
</dbReference>
<evidence type="ECO:0000256" key="1">
    <source>
        <dbReference type="SAM" id="MobiDB-lite"/>
    </source>
</evidence>
<dbReference type="PANTHER" id="PTHR45527">
    <property type="entry name" value="NONRIBOSOMAL PEPTIDE SYNTHETASE"/>
    <property type="match status" value="1"/>
</dbReference>
<dbReference type="Pfam" id="PF00550">
    <property type="entry name" value="PP-binding"/>
    <property type="match status" value="1"/>
</dbReference>
<dbReference type="Proteomes" id="UP000603227">
    <property type="component" value="Unassembled WGS sequence"/>
</dbReference>
<keyword evidence="4" id="KW-1185">Reference proteome</keyword>
<proteinExistence type="predicted"/>
<dbReference type="Pfam" id="PF13193">
    <property type="entry name" value="AMP-binding_C"/>
    <property type="match status" value="1"/>
</dbReference>
<dbReference type="RefSeq" id="WP_229913961.1">
    <property type="nucleotide sequence ID" value="NZ_BNAT01000015.1"/>
</dbReference>
<dbReference type="Gene3D" id="3.30.300.30">
    <property type="match status" value="1"/>
</dbReference>
<sequence length="632" mass="66338">MTSSSPSLSLLSTPADEAARDGRVHELFHDWATRTPDAPAVIDGEHHWNYAELDRLADETAAALAERVRPGDLVGVCLDRSAALAVVALAVARLGAVYLPFGPDAGEQRLQAVAGSLRLRCLVGTPERLPEACRSAQLPLPVPVAGTEGVGGVVAAVLTPGTTSVGAPEGTFYTVLTSGSTGEPKAVAVGKESLASLLHWYRRHSDMGPGDRHSFLMGVAFDAHVMEMWATLTSGAALSVSPQDVRWDTHALTDWWRAAGITVGFLPTPLAEPVLDRPWPTGLPLRHLGIGGDRLRRWPGADVTARVYNAYGPAEATVVTSAYPLAPGGPDGSGGPGGSGGSGGEEAAGDPPIGLPLPGATVLVTDEDGRPVPRGVPGELRIGGRLLALGYFDEDLTGQRFVPGPSSGPGTGRVYRTGDRVVMRPDGVLEFLGRLDDQVKVGGVRTELAEVERALEREPRVRRAVVALRRDPSGTASLVAFVETAPGTEAPAPAELRDHARAWLPEQACPVAYESVEDFPLNPNGKIDRAALLARWEARPAEDTEGVDAGLSPTEATVLSLCREILGDSGILLDDNFLNSGGNSLGGARLITALEQECGVRLRAHELLQQPDLRSMAKLVGTRATAAASVRS</sequence>
<evidence type="ECO:0000259" key="2">
    <source>
        <dbReference type="PROSITE" id="PS50075"/>
    </source>
</evidence>
<dbReference type="Pfam" id="PF00501">
    <property type="entry name" value="AMP-binding"/>
    <property type="match status" value="1"/>
</dbReference>
<dbReference type="GO" id="GO:0044550">
    <property type="term" value="P:secondary metabolite biosynthetic process"/>
    <property type="evidence" value="ECO:0007669"/>
    <property type="project" value="TreeGrafter"/>
</dbReference>
<evidence type="ECO:0000313" key="4">
    <source>
        <dbReference type="Proteomes" id="UP000603227"/>
    </source>
</evidence>
<evidence type="ECO:0000313" key="3">
    <source>
        <dbReference type="EMBL" id="GHE29434.1"/>
    </source>
</evidence>
<name>A0A918YY14_9ACTN</name>
<dbReference type="SUPFAM" id="SSF56801">
    <property type="entry name" value="Acetyl-CoA synthetase-like"/>
    <property type="match status" value="1"/>
</dbReference>
<dbReference type="Gene3D" id="3.40.50.12780">
    <property type="entry name" value="N-terminal domain of ligase-like"/>
    <property type="match status" value="1"/>
</dbReference>
<comment type="caution">
    <text evidence="3">The sequence shown here is derived from an EMBL/GenBank/DDBJ whole genome shotgun (WGS) entry which is preliminary data.</text>
</comment>
<feature type="region of interest" description="Disordered" evidence="1">
    <location>
        <begin position="322"/>
        <end position="355"/>
    </location>
</feature>
<gene>
    <name evidence="3" type="ORF">GCM10017771_45210</name>
</gene>